<reference evidence="8" key="2">
    <citation type="submission" date="2025-09" db="UniProtKB">
        <authorList>
            <consortium name="Ensembl"/>
        </authorList>
    </citation>
    <scope>IDENTIFICATION</scope>
</reference>
<dbReference type="PANTHER" id="PTHR48177">
    <property type="entry name" value="TRANSMEMBRANE PROTEIN 189"/>
    <property type="match status" value="1"/>
</dbReference>
<dbReference type="AlphaFoldDB" id="A0A674AD96"/>
<dbReference type="Pfam" id="PF10520">
    <property type="entry name" value="Lipid_desat"/>
    <property type="match status" value="1"/>
</dbReference>
<organism evidence="8 9">
    <name type="scientific">Salmo trutta</name>
    <name type="common">Brown trout</name>
    <dbReference type="NCBI Taxonomy" id="8032"/>
    <lineage>
        <taxon>Eukaryota</taxon>
        <taxon>Metazoa</taxon>
        <taxon>Chordata</taxon>
        <taxon>Craniata</taxon>
        <taxon>Vertebrata</taxon>
        <taxon>Euteleostomi</taxon>
        <taxon>Actinopterygii</taxon>
        <taxon>Neopterygii</taxon>
        <taxon>Teleostei</taxon>
        <taxon>Protacanthopterygii</taxon>
        <taxon>Salmoniformes</taxon>
        <taxon>Salmonidae</taxon>
        <taxon>Salmoninae</taxon>
        <taxon>Salmo</taxon>
    </lineage>
</organism>
<keyword evidence="5 6" id="KW-0472">Membrane</keyword>
<sequence length="252" mass="29613">SGRSPGTRADLTLLINTEDHRTGYSTLSSECSPQHYCTVQRKVQMYSISLFIINLSFLLLNFNTVHIYKIIFPILIGIVMADFASGMVHWGADTWSSVDIPVFGKPFIRPFRQHHIDPTAITQHNFIETNGDNCMLTILPLAHMAYKFLTYHAMCLRWQSVTLTNQIHKWSHSYFGLPRWVMLLQDCHLVLPRKHHRIHHVSNHETYYCITTGWSNYPLDKMSFWRMMERLIERMTGHKPRSDDMEWTKEMD</sequence>
<name>A0A674AD96_SALTR</name>
<evidence type="ECO:0000256" key="2">
    <source>
        <dbReference type="ARBA" id="ARBA00007620"/>
    </source>
</evidence>
<feature type="domain" description="Lipid desaturase" evidence="7">
    <location>
        <begin position="78"/>
        <end position="243"/>
    </location>
</feature>
<dbReference type="GeneTree" id="ENSGT00940000163703"/>
<dbReference type="InterPro" id="IPR019547">
    <property type="entry name" value="Lipid_desat"/>
</dbReference>
<dbReference type="InterPro" id="IPR052601">
    <property type="entry name" value="Plasmalogen_desaturase"/>
</dbReference>
<evidence type="ECO:0000256" key="6">
    <source>
        <dbReference type="SAM" id="Phobius"/>
    </source>
</evidence>
<dbReference type="GO" id="GO:0016020">
    <property type="term" value="C:membrane"/>
    <property type="evidence" value="ECO:0007669"/>
    <property type="project" value="UniProtKB-SubCell"/>
</dbReference>
<dbReference type="GO" id="GO:0006631">
    <property type="term" value="P:fatty acid metabolic process"/>
    <property type="evidence" value="ECO:0007669"/>
    <property type="project" value="UniProtKB-UniPathway"/>
</dbReference>
<evidence type="ECO:0000256" key="3">
    <source>
        <dbReference type="ARBA" id="ARBA00022692"/>
    </source>
</evidence>
<evidence type="ECO:0000256" key="4">
    <source>
        <dbReference type="ARBA" id="ARBA00022989"/>
    </source>
</evidence>
<dbReference type="PANTHER" id="PTHR48177:SF1">
    <property type="entry name" value="PLASMANYLETHANOLAMINE DESATURASE 1"/>
    <property type="match status" value="1"/>
</dbReference>
<evidence type="ECO:0000259" key="7">
    <source>
        <dbReference type="Pfam" id="PF10520"/>
    </source>
</evidence>
<keyword evidence="9" id="KW-1185">Reference proteome</keyword>
<keyword evidence="4 6" id="KW-1133">Transmembrane helix</keyword>
<keyword evidence="3 6" id="KW-0812">Transmembrane</keyword>
<evidence type="ECO:0000313" key="8">
    <source>
        <dbReference type="Ensembl" id="ENSSTUP00000056231.1"/>
    </source>
</evidence>
<protein>
    <submittedName>
        <fullName evidence="8">Si:ch211-212o1.2</fullName>
    </submittedName>
</protein>
<dbReference type="UniPathway" id="UPA00199"/>
<dbReference type="Proteomes" id="UP000472277">
    <property type="component" value="Chromosome 17"/>
</dbReference>
<evidence type="ECO:0000313" key="9">
    <source>
        <dbReference type="Proteomes" id="UP000472277"/>
    </source>
</evidence>
<reference evidence="8" key="1">
    <citation type="submission" date="2025-08" db="UniProtKB">
        <authorList>
            <consortium name="Ensembl"/>
        </authorList>
    </citation>
    <scope>IDENTIFICATION</scope>
</reference>
<evidence type="ECO:0000256" key="5">
    <source>
        <dbReference type="ARBA" id="ARBA00023136"/>
    </source>
</evidence>
<comment type="subcellular location">
    <subcellularLocation>
        <location evidence="1">Membrane</location>
        <topology evidence="1">Multi-pass membrane protein</topology>
    </subcellularLocation>
</comment>
<feature type="transmembrane region" description="Helical" evidence="6">
    <location>
        <begin position="43"/>
        <end position="63"/>
    </location>
</feature>
<dbReference type="GO" id="GO:0016491">
    <property type="term" value="F:oxidoreductase activity"/>
    <property type="evidence" value="ECO:0007669"/>
    <property type="project" value="TreeGrafter"/>
</dbReference>
<dbReference type="OMA" id="ANTEWIS"/>
<comment type="similarity">
    <text evidence="2">Belongs to the fatty acid desaturase CarF family.</text>
</comment>
<dbReference type="Ensembl" id="ENSSTUT00000058817.1">
    <property type="protein sequence ID" value="ENSSTUP00000056231.1"/>
    <property type="gene ID" value="ENSSTUG00000023863.1"/>
</dbReference>
<accession>A0A674AD96</accession>
<proteinExistence type="inferred from homology"/>
<evidence type="ECO:0000256" key="1">
    <source>
        <dbReference type="ARBA" id="ARBA00004141"/>
    </source>
</evidence>
<dbReference type="InParanoid" id="A0A674AD96"/>